<dbReference type="EnsemblMetazoa" id="XM_014393066.2">
    <property type="protein sequence ID" value="XP_014248552.1"/>
    <property type="gene ID" value="LOC106666133"/>
</dbReference>
<dbReference type="GO" id="GO:0003824">
    <property type="term" value="F:catalytic activity"/>
    <property type="evidence" value="ECO:0007669"/>
    <property type="project" value="InterPro"/>
</dbReference>
<dbReference type="OMA" id="MFLVYNE"/>
<feature type="domain" description="MOSC" evidence="1">
    <location>
        <begin position="185"/>
        <end position="342"/>
    </location>
</feature>
<gene>
    <name evidence="2" type="primary">106666133</name>
</gene>
<name>A0A8I6RP57_CIMLE</name>
<evidence type="ECO:0000259" key="1">
    <source>
        <dbReference type="PROSITE" id="PS51340"/>
    </source>
</evidence>
<reference evidence="2" key="1">
    <citation type="submission" date="2022-01" db="UniProtKB">
        <authorList>
            <consortium name="EnsemblMetazoa"/>
        </authorList>
    </citation>
    <scope>IDENTIFICATION</scope>
</reference>
<protein>
    <recommendedName>
        <fullName evidence="1">MOSC domain-containing protein</fullName>
    </recommendedName>
</protein>
<keyword evidence="3" id="KW-1185">Reference proteome</keyword>
<dbReference type="Pfam" id="PF03473">
    <property type="entry name" value="MOSC"/>
    <property type="match status" value="1"/>
</dbReference>
<dbReference type="OrthoDB" id="17255at2759"/>
<accession>A0A8I6RP57</accession>
<sequence>MTDNISLALTVLVSTSISALVVYKWVKSRLVERPKGDWKRIGTISNLYIYPMKSSRYKLLSEAETTEKGLREIRNDGFLSLRDRGFVAFREDTNQFITGRTYHNLIGITINSVSPDMVEFSCEGIEPLKIKVPTEFKNEEVKMWNDEEIPTVDCGDEASKWITKLLGVEKPLRIGYWPDSILTRRNVKKFHKERTDLFNIENEYSGTYSDLSSFLIINESSVVDINSKLPPGSTLVSHKNFRPNIHISGPEAFDEDKWKWLKIGENAVFRVFCPCTRCSFTTINPETKIKDKNLEPIKTLKTYRVATEEKQKKVVGTTPFMGVYASLYKAGNIAVGDSVYLSD</sequence>
<proteinExistence type="predicted"/>
<evidence type="ECO:0000313" key="2">
    <source>
        <dbReference type="EnsemblMetazoa" id="XP_014248553.1"/>
    </source>
</evidence>
<organism evidence="2 3">
    <name type="scientific">Cimex lectularius</name>
    <name type="common">Bed bug</name>
    <name type="synonym">Acanthia lectularia</name>
    <dbReference type="NCBI Taxonomy" id="79782"/>
    <lineage>
        <taxon>Eukaryota</taxon>
        <taxon>Metazoa</taxon>
        <taxon>Ecdysozoa</taxon>
        <taxon>Arthropoda</taxon>
        <taxon>Hexapoda</taxon>
        <taxon>Insecta</taxon>
        <taxon>Pterygota</taxon>
        <taxon>Neoptera</taxon>
        <taxon>Paraneoptera</taxon>
        <taxon>Hemiptera</taxon>
        <taxon>Heteroptera</taxon>
        <taxon>Panheteroptera</taxon>
        <taxon>Cimicomorpha</taxon>
        <taxon>Cimicidae</taxon>
        <taxon>Cimex</taxon>
    </lineage>
</organism>
<evidence type="ECO:0000313" key="3">
    <source>
        <dbReference type="Proteomes" id="UP000494040"/>
    </source>
</evidence>
<dbReference type="GO" id="GO:0030170">
    <property type="term" value="F:pyridoxal phosphate binding"/>
    <property type="evidence" value="ECO:0007669"/>
    <property type="project" value="InterPro"/>
</dbReference>
<dbReference type="InterPro" id="IPR005302">
    <property type="entry name" value="MoCF_Sase_C"/>
</dbReference>
<dbReference type="EnsemblMetazoa" id="XM_014393067.2">
    <property type="protein sequence ID" value="XP_014248553.1"/>
    <property type="gene ID" value="LOC106666133"/>
</dbReference>
<dbReference type="AlphaFoldDB" id="A0A8I6RP57"/>
<dbReference type="GO" id="GO:0030151">
    <property type="term" value="F:molybdenum ion binding"/>
    <property type="evidence" value="ECO:0007669"/>
    <property type="project" value="InterPro"/>
</dbReference>
<dbReference type="Proteomes" id="UP000494040">
    <property type="component" value="Unassembled WGS sequence"/>
</dbReference>
<dbReference type="InterPro" id="IPR005303">
    <property type="entry name" value="MOCOS_middle"/>
</dbReference>
<dbReference type="Pfam" id="PF03476">
    <property type="entry name" value="MOSC_N"/>
    <property type="match status" value="1"/>
</dbReference>
<dbReference type="PANTHER" id="PTHR14237">
    <property type="entry name" value="MOLYBDOPTERIN COFACTOR SULFURASE MOSC"/>
    <property type="match status" value="1"/>
</dbReference>
<dbReference type="SUPFAM" id="SSF141673">
    <property type="entry name" value="MOSC N-terminal domain-like"/>
    <property type="match status" value="1"/>
</dbReference>
<dbReference type="InterPro" id="IPR011037">
    <property type="entry name" value="Pyrv_Knase-like_insert_dom_sf"/>
</dbReference>
<dbReference type="PROSITE" id="PS51340">
    <property type="entry name" value="MOSC"/>
    <property type="match status" value="1"/>
</dbReference>
<dbReference type="SUPFAM" id="SSF50800">
    <property type="entry name" value="PK beta-barrel domain-like"/>
    <property type="match status" value="1"/>
</dbReference>
<dbReference type="KEGG" id="clec:106666133"/>
<dbReference type="PANTHER" id="PTHR14237:SF19">
    <property type="entry name" value="MITOCHONDRIAL AMIDOXIME REDUCING COMPONENT 1"/>
    <property type="match status" value="1"/>
</dbReference>